<dbReference type="InterPro" id="IPR029061">
    <property type="entry name" value="THDP-binding"/>
</dbReference>
<evidence type="ECO:0000256" key="1">
    <source>
        <dbReference type="ARBA" id="ARBA00011595"/>
    </source>
</evidence>
<comment type="subunit">
    <text evidence="2">Heterodimer composed of an alpha and a beta subunit.</text>
</comment>
<dbReference type="EC" id="1.2.7.11" evidence="3"/>
<evidence type="ECO:0000256" key="3">
    <source>
        <dbReference type="ARBA" id="ARBA00012691"/>
    </source>
</evidence>
<dbReference type="PANTHER" id="PTHR32154">
    <property type="entry name" value="PYRUVATE-FLAVODOXIN OXIDOREDUCTASE-RELATED"/>
    <property type="match status" value="1"/>
</dbReference>
<comment type="subunit">
    <text evidence="1">Heterotetramer of one alpha, one beta, one delta and one gamma chain.</text>
</comment>
<dbReference type="Pfam" id="PF17147">
    <property type="entry name" value="PFOR_II"/>
    <property type="match status" value="1"/>
</dbReference>
<dbReference type="FunFam" id="3.40.50.970:FF:000012">
    <property type="entry name" value="Pyruvate:ferredoxin (Flavodoxin) oxidoreductase"/>
    <property type="match status" value="1"/>
</dbReference>
<feature type="domain" description="Pyruvate flavodoxin/ferredoxin oxidoreductase pyrimidine binding" evidence="6">
    <location>
        <begin position="17"/>
        <end position="240"/>
    </location>
</feature>
<name>A0A7C1CD18_9CREN</name>
<evidence type="ECO:0000259" key="6">
    <source>
        <dbReference type="Pfam" id="PF01855"/>
    </source>
</evidence>
<dbReference type="InterPro" id="IPR009014">
    <property type="entry name" value="Transketo_C/PFOR_II"/>
</dbReference>
<accession>A0A7C1CD18</accession>
<comment type="catalytic activity">
    <reaction evidence="5">
        <text>a 2-oxocarboxylate + 2 oxidized [2Fe-2S]-[ferredoxin] + CoA = an acyl-CoA + 2 reduced [2Fe-2S]-[ferredoxin] + CO2 + H(+)</text>
        <dbReference type="Rhea" id="RHEA:42316"/>
        <dbReference type="Rhea" id="RHEA-COMP:10000"/>
        <dbReference type="Rhea" id="RHEA-COMP:10001"/>
        <dbReference type="ChEBI" id="CHEBI:15378"/>
        <dbReference type="ChEBI" id="CHEBI:16526"/>
        <dbReference type="ChEBI" id="CHEBI:33737"/>
        <dbReference type="ChEBI" id="CHEBI:33738"/>
        <dbReference type="ChEBI" id="CHEBI:35179"/>
        <dbReference type="ChEBI" id="CHEBI:57287"/>
        <dbReference type="ChEBI" id="CHEBI:58342"/>
        <dbReference type="EC" id="1.2.7.11"/>
    </reaction>
</comment>
<dbReference type="InterPro" id="IPR033412">
    <property type="entry name" value="PFOR_II"/>
</dbReference>
<dbReference type="FunFam" id="3.40.50.920:FF:000010">
    <property type="entry name" value="Pyruvate ferredoxin oxidoreductase, alpha subunit"/>
    <property type="match status" value="1"/>
</dbReference>
<proteinExistence type="predicted"/>
<dbReference type="GO" id="GO:0018491">
    <property type="term" value="F:2-oxobutyrate synthase activity"/>
    <property type="evidence" value="ECO:0007669"/>
    <property type="project" value="UniProtKB-ARBA"/>
</dbReference>
<dbReference type="EMBL" id="DSAY01000097">
    <property type="protein sequence ID" value="HDP15163.1"/>
    <property type="molecule type" value="Genomic_DNA"/>
</dbReference>
<comment type="caution">
    <text evidence="8">The sequence shown here is derived from an EMBL/GenBank/DDBJ whole genome shotgun (WGS) entry which is preliminary data.</text>
</comment>
<dbReference type="Gene3D" id="3.40.50.970">
    <property type="match status" value="1"/>
</dbReference>
<evidence type="ECO:0000256" key="4">
    <source>
        <dbReference type="ARBA" id="ARBA00023002"/>
    </source>
</evidence>
<dbReference type="SUPFAM" id="SSF52922">
    <property type="entry name" value="TK C-terminal domain-like"/>
    <property type="match status" value="1"/>
</dbReference>
<dbReference type="Gene3D" id="3.40.50.920">
    <property type="match status" value="1"/>
</dbReference>
<dbReference type="InterPro" id="IPR050722">
    <property type="entry name" value="Pyruvate:ferred/Flavod_OxRd"/>
</dbReference>
<gene>
    <name evidence="8" type="primary">porA</name>
    <name evidence="8" type="ORF">ENN26_05225</name>
</gene>
<dbReference type="GO" id="GO:0019164">
    <property type="term" value="F:pyruvate synthase activity"/>
    <property type="evidence" value="ECO:0007669"/>
    <property type="project" value="UniProtKB-ARBA"/>
</dbReference>
<evidence type="ECO:0000313" key="8">
    <source>
        <dbReference type="EMBL" id="HDP15163.1"/>
    </source>
</evidence>
<dbReference type="CDD" id="cd07034">
    <property type="entry name" value="TPP_PYR_PFOR_IOR-alpha_like"/>
    <property type="match status" value="1"/>
</dbReference>
<dbReference type="SUPFAM" id="SSF52518">
    <property type="entry name" value="Thiamin diphosphate-binding fold (THDP-binding)"/>
    <property type="match status" value="1"/>
</dbReference>
<keyword evidence="8" id="KW-0670">Pyruvate</keyword>
<organism evidence="8">
    <name type="scientific">Thermofilum adornatum</name>
    <dbReference type="NCBI Taxonomy" id="1365176"/>
    <lineage>
        <taxon>Archaea</taxon>
        <taxon>Thermoproteota</taxon>
        <taxon>Thermoprotei</taxon>
        <taxon>Thermofilales</taxon>
        <taxon>Thermofilaceae</taxon>
        <taxon>Thermofilum</taxon>
    </lineage>
</organism>
<protein>
    <recommendedName>
        <fullName evidence="3">2-oxoacid oxidoreductase (ferredoxin)</fullName>
        <ecNumber evidence="3">1.2.7.11</ecNumber>
    </recommendedName>
</protein>
<evidence type="ECO:0000259" key="7">
    <source>
        <dbReference type="Pfam" id="PF17147"/>
    </source>
</evidence>
<sequence>MMGKRVGMNGDRAVAFAAKQAKVDVISAYPITPQTIIVETLAEYVNNGELDAVFIPVESEHSALSAAIGASLAGARVFTATSSQGLALMWEILWIAAGLRAPIVMAIGNRALSPNINIHCSHDDAYAARDTGWLQLFAENVQEAYDLTLLAFKIAEDHRVLLPTIVNLDGFILTHAAEGLYVLDDKDVDSFLPPRKPVNPIDPDNPKTYGSLDFTDWYMEHRKIWYDAYPNVPQVIKEAFAEYEKLTGRRYVQIKTFNAEDADKAIVILGSSAGTARYAARKLKEKGQNVAVISLTQYRPFPRKELRTILEKFDVVAVFDRSLSFGSPGNQLFMDVATSLYNAKKKPHLVNVVYGLGGRDFTPSHVEQVYQLMEEVQKRGEAPEEPIWVGLREA</sequence>
<keyword evidence="4" id="KW-0560">Oxidoreductase</keyword>
<evidence type="ECO:0000256" key="2">
    <source>
        <dbReference type="ARBA" id="ARBA00011631"/>
    </source>
</evidence>
<feature type="domain" description="Pyruvate:ferredoxin oxidoreductase core" evidence="7">
    <location>
        <begin position="262"/>
        <end position="366"/>
    </location>
</feature>
<dbReference type="Pfam" id="PF01855">
    <property type="entry name" value="POR_N"/>
    <property type="match status" value="1"/>
</dbReference>
<evidence type="ECO:0000256" key="5">
    <source>
        <dbReference type="ARBA" id="ARBA00048893"/>
    </source>
</evidence>
<dbReference type="AlphaFoldDB" id="A0A7C1CD18"/>
<dbReference type="GO" id="GO:0006979">
    <property type="term" value="P:response to oxidative stress"/>
    <property type="evidence" value="ECO:0007669"/>
    <property type="project" value="TreeGrafter"/>
</dbReference>
<dbReference type="PANTHER" id="PTHR32154:SF0">
    <property type="entry name" value="PYRUVATE-FLAVODOXIN OXIDOREDUCTASE-RELATED"/>
    <property type="match status" value="1"/>
</dbReference>
<dbReference type="InterPro" id="IPR002880">
    <property type="entry name" value="Pyrv_Fd/Flavodoxin_OxRdtase_N"/>
</dbReference>
<reference evidence="8" key="1">
    <citation type="journal article" date="2020" name="mSystems">
        <title>Genome- and Community-Level Interaction Insights into Carbon Utilization and Element Cycling Functions of Hydrothermarchaeota in Hydrothermal Sediment.</title>
        <authorList>
            <person name="Zhou Z."/>
            <person name="Liu Y."/>
            <person name="Xu W."/>
            <person name="Pan J."/>
            <person name="Luo Z.H."/>
            <person name="Li M."/>
        </authorList>
    </citation>
    <scope>NUCLEOTIDE SEQUENCE [LARGE SCALE GENOMIC DNA]</scope>
    <source>
        <strain evidence="8">SpSt-116</strain>
    </source>
</reference>